<evidence type="ECO:0000313" key="2">
    <source>
        <dbReference type="EMBL" id="TDL43569.1"/>
    </source>
</evidence>
<dbReference type="Pfam" id="PF13761">
    <property type="entry name" value="DUF4166"/>
    <property type="match status" value="1"/>
</dbReference>
<proteinExistence type="predicted"/>
<gene>
    <name evidence="2" type="ORF">E2R54_10160</name>
</gene>
<feature type="domain" description="DUF4166" evidence="1">
    <location>
        <begin position="24"/>
        <end position="200"/>
    </location>
</feature>
<dbReference type="InterPro" id="IPR025311">
    <property type="entry name" value="DUF4166"/>
</dbReference>
<comment type="caution">
    <text evidence="2">The sequence shown here is derived from an EMBL/GenBank/DDBJ whole genome shotgun (WGS) entry which is preliminary data.</text>
</comment>
<name>A0A4R5YGX0_9MICO</name>
<dbReference type="AlphaFoldDB" id="A0A4R5YGX0"/>
<dbReference type="Proteomes" id="UP000295633">
    <property type="component" value="Unassembled WGS sequence"/>
</dbReference>
<dbReference type="EMBL" id="SMZX01000002">
    <property type="protein sequence ID" value="TDL43569.1"/>
    <property type="molecule type" value="Genomic_DNA"/>
</dbReference>
<evidence type="ECO:0000313" key="3">
    <source>
        <dbReference type="Proteomes" id="UP000295633"/>
    </source>
</evidence>
<evidence type="ECO:0000259" key="1">
    <source>
        <dbReference type="Pfam" id="PF13761"/>
    </source>
</evidence>
<protein>
    <submittedName>
        <fullName evidence="2">DUF4166 domain-containing protein</fullName>
    </submittedName>
</protein>
<reference evidence="2 3" key="1">
    <citation type="submission" date="2019-03" db="EMBL/GenBank/DDBJ databases">
        <title>Genome Sequencing and Assembly of Various Microbes Isolated from Partially Reclaimed Soil and Acid Mine Drainage (AMD) Site.</title>
        <authorList>
            <person name="Steinbock B."/>
            <person name="Bechtold R."/>
            <person name="Sevigny J.L."/>
            <person name="Thomas D."/>
            <person name="Cuthill L.R."/>
            <person name="Aveiro Johannsen E.J."/>
            <person name="Thomas K."/>
            <person name="Ghosh A."/>
        </authorList>
    </citation>
    <scope>NUCLEOTIDE SEQUENCE [LARGE SCALE GENOMIC DNA]</scope>
    <source>
        <strain evidence="2 3">F-B2</strain>
    </source>
</reference>
<dbReference type="RefSeq" id="WP_133399649.1">
    <property type="nucleotide sequence ID" value="NZ_SMZX01000002.1"/>
</dbReference>
<sequence length="231" mass="25377">MTTADGGAPASVYQSALGDAFAELPPVLARYFGPIPPGHVGVGEGVYDIVGSRFGAFGWPLLRWSAHHEMLFPESGRRVPFVVENRPSREGLVGARWFAFPRVVRVMRDSMHADGGEIVERLGRRGGLEVRLRPSVQDGGMVLRSRALAWRIRGVRVPLPPLAHVEVREDAEAGDSGRQRVDVRLRMPLLGEVFRYTGSFAYRILPESDTVSGVSAALPTLSMWLTQNSPH</sequence>
<organism evidence="2 3">
    <name type="scientific">Microbacterium oleivorans</name>
    <dbReference type="NCBI Taxonomy" id="273677"/>
    <lineage>
        <taxon>Bacteria</taxon>
        <taxon>Bacillati</taxon>
        <taxon>Actinomycetota</taxon>
        <taxon>Actinomycetes</taxon>
        <taxon>Micrococcales</taxon>
        <taxon>Microbacteriaceae</taxon>
        <taxon>Microbacterium</taxon>
    </lineage>
</organism>
<accession>A0A4R5YGX0</accession>